<keyword evidence="4" id="KW-1185">Reference proteome</keyword>
<dbReference type="Pfam" id="PF01408">
    <property type="entry name" value="GFO_IDH_MocA"/>
    <property type="match status" value="1"/>
</dbReference>
<evidence type="ECO:0000259" key="1">
    <source>
        <dbReference type="Pfam" id="PF01408"/>
    </source>
</evidence>
<dbReference type="InterPro" id="IPR000683">
    <property type="entry name" value="Gfo/Idh/MocA-like_OxRdtase_N"/>
</dbReference>
<accession>A0A4R2BMN9</accession>
<dbReference type="PANTHER" id="PTHR43377:SF1">
    <property type="entry name" value="BILIVERDIN REDUCTASE A"/>
    <property type="match status" value="1"/>
</dbReference>
<evidence type="ECO:0000313" key="3">
    <source>
        <dbReference type="EMBL" id="TCN27832.1"/>
    </source>
</evidence>
<dbReference type="Gene3D" id="3.40.50.720">
    <property type="entry name" value="NAD(P)-binding Rossmann-like Domain"/>
    <property type="match status" value="1"/>
</dbReference>
<dbReference type="InterPro" id="IPR036291">
    <property type="entry name" value="NAD(P)-bd_dom_sf"/>
</dbReference>
<dbReference type="RefSeq" id="WP_132000828.1">
    <property type="nucleotide sequence ID" value="NZ_JABUHM010000006.1"/>
</dbReference>
<dbReference type="InterPro" id="IPR055170">
    <property type="entry name" value="GFO_IDH_MocA-like_dom"/>
</dbReference>
<dbReference type="SUPFAM" id="SSF51735">
    <property type="entry name" value="NAD(P)-binding Rossmann-fold domains"/>
    <property type="match status" value="1"/>
</dbReference>
<dbReference type="EMBL" id="SLVV01000001">
    <property type="protein sequence ID" value="TCN27832.1"/>
    <property type="molecule type" value="Genomic_DNA"/>
</dbReference>
<dbReference type="AlphaFoldDB" id="A0A4R2BMN9"/>
<dbReference type="Pfam" id="PF22725">
    <property type="entry name" value="GFO_IDH_MocA_C3"/>
    <property type="match status" value="1"/>
</dbReference>
<comment type="caution">
    <text evidence="3">The sequence shown here is derived from an EMBL/GenBank/DDBJ whole genome shotgun (WGS) entry which is preliminary data.</text>
</comment>
<dbReference type="GO" id="GO:0000166">
    <property type="term" value="F:nucleotide binding"/>
    <property type="evidence" value="ECO:0007669"/>
    <property type="project" value="InterPro"/>
</dbReference>
<sequence length="316" mass="35863">MKAGVIGTGSMGENHVRTYISLADHCQLVGIYDKNEKRAQEIADKYQIKAFSSLDELLEEVDLVSVVVPTEFHYEVGLACIRHKVHMLMEKPIASTISEAKLLIEKADETGVKIQVGHIELYNPIISILKKTLGNEKVIAVEAQRMNPFDTRVAKVDVVQDLMIHDLYILSELLNENIRDLYAIGKEVDGTQKHTMVLLRFQNGTIGQVTASFKSEERVRTVRVITEKALYKADLLKKKIEIIRPVHYYMKEEFGHMNQKVTECIQIPQVEPLKLELIDFMDCVKNDTEPSITGEDGIKALALCTEINRFIKNLPQ</sequence>
<reference evidence="3 4" key="1">
    <citation type="journal article" date="2015" name="Stand. Genomic Sci.">
        <title>Genomic Encyclopedia of Bacterial and Archaeal Type Strains, Phase III: the genomes of soil and plant-associated and newly described type strains.</title>
        <authorList>
            <person name="Whitman W.B."/>
            <person name="Woyke T."/>
            <person name="Klenk H.P."/>
            <person name="Zhou Y."/>
            <person name="Lilburn T.G."/>
            <person name="Beck B.J."/>
            <person name="De Vos P."/>
            <person name="Vandamme P."/>
            <person name="Eisen J.A."/>
            <person name="Garrity G."/>
            <person name="Hugenholtz P."/>
            <person name="Kyrpides N.C."/>
        </authorList>
    </citation>
    <scope>NUCLEOTIDE SEQUENCE [LARGE SCALE GENOMIC DNA]</scope>
    <source>
        <strain evidence="3 4">CV53</strain>
    </source>
</reference>
<dbReference type="Proteomes" id="UP000295689">
    <property type="component" value="Unassembled WGS sequence"/>
</dbReference>
<feature type="domain" description="Gfo/Idh/MocA-like oxidoreductase N-terminal" evidence="1">
    <location>
        <begin position="2"/>
        <end position="118"/>
    </location>
</feature>
<name>A0A4R2BMN9_9BACI</name>
<protein>
    <submittedName>
        <fullName evidence="3">Putative dehydrogenase</fullName>
    </submittedName>
</protein>
<dbReference type="Gene3D" id="3.30.360.10">
    <property type="entry name" value="Dihydrodipicolinate Reductase, domain 2"/>
    <property type="match status" value="1"/>
</dbReference>
<evidence type="ECO:0000313" key="4">
    <source>
        <dbReference type="Proteomes" id="UP000295689"/>
    </source>
</evidence>
<gene>
    <name evidence="3" type="ORF">EV146_101160</name>
</gene>
<dbReference type="InterPro" id="IPR051450">
    <property type="entry name" value="Gfo/Idh/MocA_Oxidoreductases"/>
</dbReference>
<organism evidence="3 4">
    <name type="scientific">Mesobacillus foraminis</name>
    <dbReference type="NCBI Taxonomy" id="279826"/>
    <lineage>
        <taxon>Bacteria</taxon>
        <taxon>Bacillati</taxon>
        <taxon>Bacillota</taxon>
        <taxon>Bacilli</taxon>
        <taxon>Bacillales</taxon>
        <taxon>Bacillaceae</taxon>
        <taxon>Mesobacillus</taxon>
    </lineage>
</organism>
<dbReference type="PANTHER" id="PTHR43377">
    <property type="entry name" value="BILIVERDIN REDUCTASE A"/>
    <property type="match status" value="1"/>
</dbReference>
<feature type="domain" description="GFO/IDH/MocA-like oxidoreductase" evidence="2">
    <location>
        <begin position="158"/>
        <end position="229"/>
    </location>
</feature>
<dbReference type="SUPFAM" id="SSF55347">
    <property type="entry name" value="Glyceraldehyde-3-phosphate dehydrogenase-like, C-terminal domain"/>
    <property type="match status" value="1"/>
</dbReference>
<proteinExistence type="predicted"/>
<evidence type="ECO:0000259" key="2">
    <source>
        <dbReference type="Pfam" id="PF22725"/>
    </source>
</evidence>